<evidence type="ECO:0000313" key="3">
    <source>
        <dbReference type="Proteomes" id="UP001152519"/>
    </source>
</evidence>
<evidence type="ECO:0000256" key="1">
    <source>
        <dbReference type="SAM" id="MobiDB-lite"/>
    </source>
</evidence>
<dbReference type="Proteomes" id="UP001152519">
    <property type="component" value="Unassembled WGS sequence"/>
</dbReference>
<organism evidence="2 3">
    <name type="scientific">Actinacidiphila cocklensis</name>
    <dbReference type="NCBI Taxonomy" id="887465"/>
    <lineage>
        <taxon>Bacteria</taxon>
        <taxon>Bacillati</taxon>
        <taxon>Actinomycetota</taxon>
        <taxon>Actinomycetes</taxon>
        <taxon>Kitasatosporales</taxon>
        <taxon>Streptomycetaceae</taxon>
        <taxon>Actinacidiphila</taxon>
    </lineage>
</organism>
<feature type="compositionally biased region" description="Pro residues" evidence="1">
    <location>
        <begin position="57"/>
        <end position="66"/>
    </location>
</feature>
<comment type="caution">
    <text evidence="2">The sequence shown here is derived from an EMBL/GenBank/DDBJ whole genome shotgun (WGS) entry which is preliminary data.</text>
</comment>
<gene>
    <name evidence="2" type="ORF">SCOCK_580047</name>
</gene>
<protein>
    <submittedName>
        <fullName evidence="2">Uncharacterized protein</fullName>
    </submittedName>
</protein>
<feature type="region of interest" description="Disordered" evidence="1">
    <location>
        <begin position="43"/>
        <end position="66"/>
    </location>
</feature>
<sequence>MRISSELTISSRAVPYFCQLYMLHHLMHPRTRRWLLMTRHMPWGRGRRRPSRDGVPARPPARPYCG</sequence>
<name>A0A9W4DYB1_9ACTN</name>
<dbReference type="AlphaFoldDB" id="A0A9W4DYB1"/>
<accession>A0A9W4DYB1</accession>
<proteinExistence type="predicted"/>
<dbReference type="EMBL" id="CAJSLV010000090">
    <property type="protein sequence ID" value="CAG6397621.1"/>
    <property type="molecule type" value="Genomic_DNA"/>
</dbReference>
<keyword evidence="3" id="KW-1185">Reference proteome</keyword>
<evidence type="ECO:0000313" key="2">
    <source>
        <dbReference type="EMBL" id="CAG6397621.1"/>
    </source>
</evidence>
<reference evidence="2" key="1">
    <citation type="submission" date="2021-05" db="EMBL/GenBank/DDBJ databases">
        <authorList>
            <person name="Arsene-Ploetze F."/>
        </authorList>
    </citation>
    <scope>NUCLEOTIDE SEQUENCE</scope>
    <source>
        <strain evidence="2">DSM 42138</strain>
    </source>
</reference>